<dbReference type="Gene3D" id="1.20.1390.10">
    <property type="entry name" value="PWI domain"/>
    <property type="match status" value="1"/>
</dbReference>
<evidence type="ECO:0000313" key="3">
    <source>
        <dbReference type="EMBL" id="KAF6038302.1"/>
    </source>
</evidence>
<dbReference type="GO" id="GO:0005681">
    <property type="term" value="C:spliceosomal complex"/>
    <property type="evidence" value="ECO:0007669"/>
    <property type="project" value="TreeGrafter"/>
</dbReference>
<dbReference type="Proteomes" id="UP000593567">
    <property type="component" value="Unassembled WGS sequence"/>
</dbReference>
<dbReference type="InterPro" id="IPR002483">
    <property type="entry name" value="PWI_dom"/>
</dbReference>
<keyword evidence="4" id="KW-1185">Reference proteome</keyword>
<dbReference type="OrthoDB" id="163257at2759"/>
<organism evidence="3 4">
    <name type="scientific">Bugula neritina</name>
    <name type="common">Brown bryozoan</name>
    <name type="synonym">Sertularia neritina</name>
    <dbReference type="NCBI Taxonomy" id="10212"/>
    <lineage>
        <taxon>Eukaryota</taxon>
        <taxon>Metazoa</taxon>
        <taxon>Spiralia</taxon>
        <taxon>Lophotrochozoa</taxon>
        <taxon>Bryozoa</taxon>
        <taxon>Gymnolaemata</taxon>
        <taxon>Cheilostomatida</taxon>
        <taxon>Flustrina</taxon>
        <taxon>Buguloidea</taxon>
        <taxon>Bugulidae</taxon>
        <taxon>Bugula</taxon>
    </lineage>
</organism>
<dbReference type="PROSITE" id="PS51025">
    <property type="entry name" value="PWI"/>
    <property type="match status" value="1"/>
</dbReference>
<name>A0A7J7KHZ3_BUGNE</name>
<dbReference type="PANTHER" id="PTHR23148">
    <property type="entry name" value="SERINE/ARGININE REGULATED NUCLEAR MATRIX PROTEIN"/>
    <property type="match status" value="1"/>
</dbReference>
<dbReference type="GO" id="GO:0048024">
    <property type="term" value="P:regulation of mRNA splicing, via spliceosome"/>
    <property type="evidence" value="ECO:0007669"/>
    <property type="project" value="TreeGrafter"/>
</dbReference>
<dbReference type="SMART" id="SM00311">
    <property type="entry name" value="PWI"/>
    <property type="match status" value="1"/>
</dbReference>
<evidence type="ECO:0000259" key="2">
    <source>
        <dbReference type="PROSITE" id="PS51025"/>
    </source>
</evidence>
<dbReference type="InterPro" id="IPR036483">
    <property type="entry name" value="PWI_dom_sf"/>
</dbReference>
<sequence>MKFEDVIDKKVDMSKVQLDTLKPWITQRITEILGFDDDVVIEFIFNQLEARVTDQSNLEENATSHLLAHLDLAQHLA</sequence>
<dbReference type="EMBL" id="VXIV02000433">
    <property type="protein sequence ID" value="KAF6038302.1"/>
    <property type="molecule type" value="Genomic_DNA"/>
</dbReference>
<comment type="caution">
    <text evidence="3">The sequence shown here is derived from an EMBL/GenBank/DDBJ whole genome shotgun (WGS) entry which is preliminary data.</text>
</comment>
<dbReference type="GO" id="GO:0006397">
    <property type="term" value="P:mRNA processing"/>
    <property type="evidence" value="ECO:0007669"/>
    <property type="project" value="UniProtKB-KW"/>
</dbReference>
<evidence type="ECO:0000256" key="1">
    <source>
        <dbReference type="ARBA" id="ARBA00022664"/>
    </source>
</evidence>
<keyword evidence="1" id="KW-0507">mRNA processing</keyword>
<dbReference type="AlphaFoldDB" id="A0A7J7KHZ3"/>
<dbReference type="Pfam" id="PF01480">
    <property type="entry name" value="PWI"/>
    <property type="match status" value="1"/>
</dbReference>
<dbReference type="GO" id="GO:0003723">
    <property type="term" value="F:RNA binding"/>
    <property type="evidence" value="ECO:0007669"/>
    <property type="project" value="TreeGrafter"/>
</dbReference>
<protein>
    <submittedName>
        <fullName evidence="3">SRRM1</fullName>
    </submittedName>
</protein>
<evidence type="ECO:0000313" key="4">
    <source>
        <dbReference type="Proteomes" id="UP000593567"/>
    </source>
</evidence>
<proteinExistence type="predicted"/>
<gene>
    <name evidence="3" type="ORF">EB796_003400</name>
</gene>
<dbReference type="PANTHER" id="PTHR23148:SF0">
    <property type="entry name" value="SERINE_ARGININE REPETITIVE MATRIX PROTEIN 1"/>
    <property type="match status" value="1"/>
</dbReference>
<dbReference type="SUPFAM" id="SSF101233">
    <property type="entry name" value="PWI domain"/>
    <property type="match status" value="1"/>
</dbReference>
<reference evidence="3" key="1">
    <citation type="submission" date="2020-06" db="EMBL/GenBank/DDBJ databases">
        <title>Draft genome of Bugula neritina, a colonial animal packing powerful symbionts and potential medicines.</title>
        <authorList>
            <person name="Rayko M."/>
        </authorList>
    </citation>
    <scope>NUCLEOTIDE SEQUENCE [LARGE SCALE GENOMIC DNA]</scope>
    <source>
        <strain evidence="3">Kwan_BN1</strain>
    </source>
</reference>
<feature type="domain" description="PWI" evidence="2">
    <location>
        <begin position="1"/>
        <end position="77"/>
    </location>
</feature>
<accession>A0A7J7KHZ3</accession>
<dbReference type="InterPro" id="IPR052225">
    <property type="entry name" value="Ser/Arg_repetitive_matrix"/>
</dbReference>